<dbReference type="AlphaFoldDB" id="A0A8E6B2I1"/>
<dbReference type="KEGG" id="tsph:KIH39_14575"/>
<organism evidence="1 2">
    <name type="scientific">Telmatocola sphagniphila</name>
    <dbReference type="NCBI Taxonomy" id="1123043"/>
    <lineage>
        <taxon>Bacteria</taxon>
        <taxon>Pseudomonadati</taxon>
        <taxon>Planctomycetota</taxon>
        <taxon>Planctomycetia</taxon>
        <taxon>Gemmatales</taxon>
        <taxon>Gemmataceae</taxon>
    </lineage>
</organism>
<dbReference type="Proteomes" id="UP000676194">
    <property type="component" value="Chromosome"/>
</dbReference>
<evidence type="ECO:0000313" key="1">
    <source>
        <dbReference type="EMBL" id="QVL30084.1"/>
    </source>
</evidence>
<keyword evidence="2" id="KW-1185">Reference proteome</keyword>
<sequence length="76" mass="8670">MKLLFQVANGRRTQRLSTSLRESAVTQRFAFRRSYGWLTGLIVLPIIAHGCHKEEDHELSIAPPIVKKPQKILSTE</sequence>
<reference evidence="1" key="1">
    <citation type="submission" date="2021-05" db="EMBL/GenBank/DDBJ databases">
        <title>Complete genome sequence of the cellulolytic planctomycete Telmatocola sphagniphila SP2T and characterization of the first cellulase from planctomycetes.</title>
        <authorList>
            <person name="Rakitin A.L."/>
            <person name="Beletsky A.V."/>
            <person name="Naumoff D.G."/>
            <person name="Kulichevskaya I.S."/>
            <person name="Mardanov A.V."/>
            <person name="Ravin N.V."/>
            <person name="Dedysh S.N."/>
        </authorList>
    </citation>
    <scope>NUCLEOTIDE SEQUENCE</scope>
    <source>
        <strain evidence="1">SP2T</strain>
    </source>
</reference>
<dbReference type="RefSeq" id="WP_213493968.1">
    <property type="nucleotide sequence ID" value="NZ_CP074694.1"/>
</dbReference>
<accession>A0A8E6B2I1</accession>
<proteinExistence type="predicted"/>
<gene>
    <name evidence="1" type="ORF">KIH39_14575</name>
</gene>
<dbReference type="EMBL" id="CP074694">
    <property type="protein sequence ID" value="QVL30084.1"/>
    <property type="molecule type" value="Genomic_DNA"/>
</dbReference>
<evidence type="ECO:0000313" key="2">
    <source>
        <dbReference type="Proteomes" id="UP000676194"/>
    </source>
</evidence>
<name>A0A8E6B2I1_9BACT</name>
<protein>
    <submittedName>
        <fullName evidence="1">Uncharacterized protein</fullName>
    </submittedName>
</protein>